<keyword evidence="1" id="KW-0732">Signal</keyword>
<accession>A0ABY4E8R4</accession>
<dbReference type="EMBL" id="CP091512">
    <property type="protein sequence ID" value="UOO91805.1"/>
    <property type="molecule type" value="Genomic_DNA"/>
</dbReference>
<evidence type="ECO:0000313" key="2">
    <source>
        <dbReference type="EMBL" id="UOO91805.1"/>
    </source>
</evidence>
<feature type="signal peptide" evidence="1">
    <location>
        <begin position="1"/>
        <end position="20"/>
    </location>
</feature>
<dbReference type="Pfam" id="PF10670">
    <property type="entry name" value="DUF4198"/>
    <property type="match status" value="1"/>
</dbReference>
<sequence length="266" mass="29160">MKKTAVWVVLGLVAAQAASAHEMWAAAKHTHGGEMLQAAIGYGHFPKQEPIVAERLAIFKAMELVGREGKQTLKQQGKNYQYVSKKPLKEGSYLLLATYQPTFWSENQQGWKQQSLLQMRDAHYCEQSAMYGKAVLNIGHGVTDNAVISRPVGQMLEIVPLLNPAKVHVGEKMPVQVLFKGEPLAGATLVATFDGFSPRDSNDKSHALGAQAFSDQTDAQGITHIIPLREGHWKAKVVHKADYANLSECQKLAAYATLTFEIGSAH</sequence>
<dbReference type="Proteomes" id="UP000832034">
    <property type="component" value="Chromosome"/>
</dbReference>
<evidence type="ECO:0000256" key="1">
    <source>
        <dbReference type="SAM" id="SignalP"/>
    </source>
</evidence>
<reference evidence="2" key="1">
    <citation type="submission" date="2021-12" db="EMBL/GenBank/DDBJ databases">
        <authorList>
            <person name="Veyrier F.J."/>
        </authorList>
    </citation>
    <scope>NUCLEOTIDE SEQUENCE</scope>
    <source>
        <strain evidence="2">SAG 1488-6</strain>
    </source>
</reference>
<gene>
    <name evidence="2" type="ORF">LVJ81_09200</name>
</gene>
<dbReference type="RefSeq" id="WP_019957456.1">
    <property type="nucleotide sequence ID" value="NZ_CP091512.1"/>
</dbReference>
<dbReference type="InterPro" id="IPR019613">
    <property type="entry name" value="DUF4198"/>
</dbReference>
<organism evidence="2 3">
    <name type="scientific">Vitreoscilla stercoraria</name>
    <dbReference type="NCBI Taxonomy" id="61"/>
    <lineage>
        <taxon>Bacteria</taxon>
        <taxon>Pseudomonadati</taxon>
        <taxon>Pseudomonadota</taxon>
        <taxon>Betaproteobacteria</taxon>
        <taxon>Neisseriales</taxon>
        <taxon>Neisseriaceae</taxon>
        <taxon>Vitreoscilla</taxon>
    </lineage>
</organism>
<reference evidence="2" key="2">
    <citation type="journal article" date="2022" name="Res Sq">
        <title>Evolution of multicellular longitudinally dividing oral cavity symbionts (Neisseriaceae).</title>
        <authorList>
            <person name="Nyongesa S."/>
            <person name="Weber P."/>
            <person name="Bernet E."/>
            <person name="Pullido F."/>
            <person name="Nieckarz M."/>
            <person name="Delaby M."/>
            <person name="Nieves C."/>
            <person name="Viehboeck T."/>
            <person name="Krause N."/>
            <person name="Rivera-Millot A."/>
            <person name="Nakamura A."/>
            <person name="Vischer N."/>
            <person name="VanNieuwenhze M."/>
            <person name="Brun Y."/>
            <person name="Cava F."/>
            <person name="Bulgheresi S."/>
            <person name="Veyrier F."/>
        </authorList>
    </citation>
    <scope>NUCLEOTIDE SEQUENCE</scope>
    <source>
        <strain evidence="2">SAG 1488-6</strain>
    </source>
</reference>
<feature type="chain" id="PRO_5046171655" evidence="1">
    <location>
        <begin position="21"/>
        <end position="266"/>
    </location>
</feature>
<proteinExistence type="predicted"/>
<evidence type="ECO:0000313" key="3">
    <source>
        <dbReference type="Proteomes" id="UP000832034"/>
    </source>
</evidence>
<protein>
    <submittedName>
        <fullName evidence="2">DUF4198 domain-containing protein</fullName>
    </submittedName>
</protein>
<keyword evidence="3" id="KW-1185">Reference proteome</keyword>
<name>A0ABY4E8R4_VITST</name>